<dbReference type="Proteomes" id="UP000322362">
    <property type="component" value="Unassembled WGS sequence"/>
</dbReference>
<gene>
    <name evidence="2" type="ORF">FXV77_14940</name>
</gene>
<organism evidence="2 3">
    <name type="scientific">Sphingobacterium phlebotomi</name>
    <dbReference type="NCBI Taxonomy" id="2605433"/>
    <lineage>
        <taxon>Bacteria</taxon>
        <taxon>Pseudomonadati</taxon>
        <taxon>Bacteroidota</taxon>
        <taxon>Sphingobacteriia</taxon>
        <taxon>Sphingobacteriales</taxon>
        <taxon>Sphingobacteriaceae</taxon>
        <taxon>Sphingobacterium</taxon>
    </lineage>
</organism>
<keyword evidence="3" id="KW-1185">Reference proteome</keyword>
<feature type="chain" id="PRO_5023034940" evidence="1">
    <location>
        <begin position="20"/>
        <end position="274"/>
    </location>
</feature>
<sequence>MKYIFLLLATIASILQVHAATVDTVAVRSTRMGKDIKAVVISPENKKATSTLYLLHGYSGNYASWLKTAPHIKQLVDTYGYLVVCPDGGFSSWYWDTESSDYQYETFITKELIPFVEQQYQVGSDRANRAITGLSMGGHGALYLAFRHQDLFAFAGSTSGGVDIRPFPNNWDMKKRLGDYHERPEVWNAHTVIELTHLVKPQSLQLFIDCGTEDFFFEVNNKLHDKLTYMNIPHHYLTMPGKHNGEYWARSIDFQMAFFAQCFQDQNAKKEINR</sequence>
<dbReference type="EMBL" id="VTAV01000011">
    <property type="protein sequence ID" value="TYR34763.1"/>
    <property type="molecule type" value="Genomic_DNA"/>
</dbReference>
<dbReference type="PANTHER" id="PTHR48098:SF1">
    <property type="entry name" value="DIACYLGLYCEROL ACYLTRANSFERASE_MYCOLYLTRANSFERASE AG85A"/>
    <property type="match status" value="1"/>
</dbReference>
<dbReference type="GO" id="GO:0016747">
    <property type="term" value="F:acyltransferase activity, transferring groups other than amino-acyl groups"/>
    <property type="evidence" value="ECO:0007669"/>
    <property type="project" value="TreeGrafter"/>
</dbReference>
<accession>A0A5D4H3D3</accession>
<evidence type="ECO:0000256" key="1">
    <source>
        <dbReference type="SAM" id="SignalP"/>
    </source>
</evidence>
<protein>
    <submittedName>
        <fullName evidence="2">Esterase family protein</fullName>
    </submittedName>
</protein>
<dbReference type="InterPro" id="IPR050583">
    <property type="entry name" value="Mycobacterial_A85_antigen"/>
</dbReference>
<name>A0A5D4H3D3_9SPHI</name>
<dbReference type="InterPro" id="IPR029058">
    <property type="entry name" value="AB_hydrolase_fold"/>
</dbReference>
<reference evidence="2 3" key="1">
    <citation type="submission" date="2019-08" db="EMBL/GenBank/DDBJ databases">
        <title>Phlebobacter frassis gen. nov. sp. nov., a new member of family Sphingobacteriaceae isolated from sand fly rearing media.</title>
        <authorList>
            <person name="Kakumanu M.L."/>
            <person name="Marayati B.F."/>
            <person name="Wada-Katsumata A."/>
            <person name="Wasserberg G."/>
            <person name="Schal C."/>
            <person name="Apperson C.S."/>
            <person name="Ponnusamy L."/>
        </authorList>
    </citation>
    <scope>NUCLEOTIDE SEQUENCE [LARGE SCALE GENOMIC DNA]</scope>
    <source>
        <strain evidence="2 3">SSI9</strain>
    </source>
</reference>
<evidence type="ECO:0000313" key="2">
    <source>
        <dbReference type="EMBL" id="TYR34763.1"/>
    </source>
</evidence>
<evidence type="ECO:0000313" key="3">
    <source>
        <dbReference type="Proteomes" id="UP000322362"/>
    </source>
</evidence>
<dbReference type="PANTHER" id="PTHR48098">
    <property type="entry name" value="ENTEROCHELIN ESTERASE-RELATED"/>
    <property type="match status" value="1"/>
</dbReference>
<dbReference type="RefSeq" id="WP_148920037.1">
    <property type="nucleotide sequence ID" value="NZ_VTAV01000011.1"/>
</dbReference>
<dbReference type="InterPro" id="IPR000801">
    <property type="entry name" value="Esterase-like"/>
</dbReference>
<proteinExistence type="predicted"/>
<dbReference type="Pfam" id="PF00756">
    <property type="entry name" value="Esterase"/>
    <property type="match status" value="1"/>
</dbReference>
<dbReference type="Gene3D" id="3.40.50.1820">
    <property type="entry name" value="alpha/beta hydrolase"/>
    <property type="match status" value="1"/>
</dbReference>
<dbReference type="AlphaFoldDB" id="A0A5D4H3D3"/>
<feature type="signal peptide" evidence="1">
    <location>
        <begin position="1"/>
        <end position="19"/>
    </location>
</feature>
<dbReference type="SUPFAM" id="SSF53474">
    <property type="entry name" value="alpha/beta-Hydrolases"/>
    <property type="match status" value="1"/>
</dbReference>
<keyword evidence="1" id="KW-0732">Signal</keyword>
<comment type="caution">
    <text evidence="2">The sequence shown here is derived from an EMBL/GenBank/DDBJ whole genome shotgun (WGS) entry which is preliminary data.</text>
</comment>